<evidence type="ECO:0000313" key="3">
    <source>
        <dbReference type="Proteomes" id="UP000199416"/>
    </source>
</evidence>
<dbReference type="OrthoDB" id="9929561at2"/>
<dbReference type="Proteomes" id="UP000199416">
    <property type="component" value="Unassembled WGS sequence"/>
</dbReference>
<dbReference type="EMBL" id="FMZF01000004">
    <property type="protein sequence ID" value="SDC94731.1"/>
    <property type="molecule type" value="Genomic_DNA"/>
</dbReference>
<proteinExistence type="predicted"/>
<dbReference type="STRING" id="1190417.SAMN05660690_3064"/>
<feature type="signal peptide" evidence="1">
    <location>
        <begin position="1"/>
        <end position="28"/>
    </location>
</feature>
<dbReference type="AlphaFoldDB" id="A0A1G6QR32"/>
<evidence type="ECO:0000256" key="1">
    <source>
        <dbReference type="SAM" id="SignalP"/>
    </source>
</evidence>
<gene>
    <name evidence="2" type="ORF">SAMN05660690_3064</name>
</gene>
<feature type="chain" id="PRO_5011631818" evidence="1">
    <location>
        <begin position="29"/>
        <end position="191"/>
    </location>
</feature>
<evidence type="ECO:0000313" key="2">
    <source>
        <dbReference type="EMBL" id="SDC94731.1"/>
    </source>
</evidence>
<name>A0A1G6QR32_9ACTN</name>
<keyword evidence="1" id="KW-0732">Signal</keyword>
<dbReference type="RefSeq" id="WP_139173681.1">
    <property type="nucleotide sequence ID" value="NZ_FMZF01000004.1"/>
</dbReference>
<accession>A0A1G6QR32</accession>
<organism evidence="2 3">
    <name type="scientific">Geodermatophilus telluris</name>
    <dbReference type="NCBI Taxonomy" id="1190417"/>
    <lineage>
        <taxon>Bacteria</taxon>
        <taxon>Bacillati</taxon>
        <taxon>Actinomycetota</taxon>
        <taxon>Actinomycetes</taxon>
        <taxon>Geodermatophilales</taxon>
        <taxon>Geodermatophilaceae</taxon>
        <taxon>Geodermatophilus</taxon>
    </lineage>
</organism>
<keyword evidence="3" id="KW-1185">Reference proteome</keyword>
<protein>
    <submittedName>
        <fullName evidence="2">Uncharacterized protein</fullName>
    </submittedName>
</protein>
<reference evidence="3" key="1">
    <citation type="submission" date="2016-10" db="EMBL/GenBank/DDBJ databases">
        <authorList>
            <person name="Varghese N."/>
            <person name="Submissions S."/>
        </authorList>
    </citation>
    <scope>NUCLEOTIDE SEQUENCE [LARGE SCALE GENOMIC DNA]</scope>
    <source>
        <strain evidence="3">DSM 45421</strain>
    </source>
</reference>
<sequence>MRTRTAGRALTVLLATAAMETAAGTAAAAPPEGAGTYTAYRGWALFTGGDGLVADVTVEEERGAGTVVRFALYREGLSCTVDGEDVAVAEVDRLDSARLEVSYDYTCTAADDGSQGLAPESLTGTVDVDLTWTGVGRAERQPLYDCTVGLSLSREALVSGGVSLTGDLAAELDLDNGGLSHDNVACPPGRV</sequence>